<evidence type="ECO:0000256" key="3">
    <source>
        <dbReference type="SAM" id="SignalP"/>
    </source>
</evidence>
<feature type="domain" description="Cell wall hydrolase SleB" evidence="4">
    <location>
        <begin position="254"/>
        <end position="332"/>
    </location>
</feature>
<dbReference type="GO" id="GO:0016787">
    <property type="term" value="F:hydrolase activity"/>
    <property type="evidence" value="ECO:0007669"/>
    <property type="project" value="UniProtKB-KW"/>
</dbReference>
<keyword evidence="2" id="KW-0175">Coiled coil</keyword>
<reference evidence="6" key="2">
    <citation type="submission" date="2021-04" db="EMBL/GenBank/DDBJ databases">
        <authorList>
            <person name="Gilroy R."/>
        </authorList>
    </citation>
    <scope>NUCLEOTIDE SEQUENCE</scope>
    <source>
        <strain evidence="6">ChiSjej2B20-11307</strain>
    </source>
</reference>
<dbReference type="Pfam" id="PF24568">
    <property type="entry name" value="CC_PcsB"/>
    <property type="match status" value="1"/>
</dbReference>
<dbReference type="Proteomes" id="UP000824223">
    <property type="component" value="Unassembled WGS sequence"/>
</dbReference>
<dbReference type="InterPro" id="IPR011105">
    <property type="entry name" value="Cell_wall_hydrolase_SleB"/>
</dbReference>
<reference evidence="6" key="1">
    <citation type="journal article" date="2021" name="PeerJ">
        <title>Extensive microbial diversity within the chicken gut microbiome revealed by metagenomics and culture.</title>
        <authorList>
            <person name="Gilroy R."/>
            <person name="Ravi A."/>
            <person name="Getino M."/>
            <person name="Pursley I."/>
            <person name="Horton D.L."/>
            <person name="Alikhan N.F."/>
            <person name="Baker D."/>
            <person name="Gharbi K."/>
            <person name="Hall N."/>
            <person name="Watson M."/>
            <person name="Adriaenssens E.M."/>
            <person name="Foster-Nyarko E."/>
            <person name="Jarju S."/>
            <person name="Secka A."/>
            <person name="Antonio M."/>
            <person name="Oren A."/>
            <person name="Chaudhuri R.R."/>
            <person name="La Ragione R."/>
            <person name="Hildebrand F."/>
            <person name="Pallen M.J."/>
        </authorList>
    </citation>
    <scope>NUCLEOTIDE SEQUENCE</scope>
    <source>
        <strain evidence="6">ChiSjej2B20-11307</strain>
    </source>
</reference>
<feature type="chain" id="PRO_5038473901" evidence="3">
    <location>
        <begin position="31"/>
        <end position="352"/>
    </location>
</feature>
<keyword evidence="1 3" id="KW-0732">Signal</keyword>
<organism evidence="6 7">
    <name type="scientific">Candidatus Mediterraneibacter pullicola</name>
    <dbReference type="NCBI Taxonomy" id="2838682"/>
    <lineage>
        <taxon>Bacteria</taxon>
        <taxon>Bacillati</taxon>
        <taxon>Bacillota</taxon>
        <taxon>Clostridia</taxon>
        <taxon>Lachnospirales</taxon>
        <taxon>Lachnospiraceae</taxon>
        <taxon>Mediterraneibacter</taxon>
    </lineage>
</organism>
<keyword evidence="6" id="KW-0378">Hydrolase</keyword>
<evidence type="ECO:0000256" key="1">
    <source>
        <dbReference type="ARBA" id="ARBA00022729"/>
    </source>
</evidence>
<gene>
    <name evidence="6" type="ORF">H9798_05950</name>
</gene>
<name>A0A9D2KKD2_9FIRM</name>
<feature type="domain" description="Peptidoglycan hydrolase PcsB coiled-coil" evidence="5">
    <location>
        <begin position="91"/>
        <end position="156"/>
    </location>
</feature>
<feature type="signal peptide" evidence="3">
    <location>
        <begin position="1"/>
        <end position="30"/>
    </location>
</feature>
<dbReference type="Gene3D" id="1.10.10.2520">
    <property type="entry name" value="Cell wall hydrolase SleB, domain 1"/>
    <property type="match status" value="1"/>
</dbReference>
<dbReference type="InterPro" id="IPR057309">
    <property type="entry name" value="PcsB_CC"/>
</dbReference>
<comment type="caution">
    <text evidence="6">The sequence shown here is derived from an EMBL/GenBank/DDBJ whole genome shotgun (WGS) entry which is preliminary data.</text>
</comment>
<dbReference type="InterPro" id="IPR042047">
    <property type="entry name" value="SleB_dom1"/>
</dbReference>
<feature type="coiled-coil region" evidence="2">
    <location>
        <begin position="143"/>
        <end position="215"/>
    </location>
</feature>
<dbReference type="AlphaFoldDB" id="A0A9D2KKD2"/>
<sequence length="352" mass="38436">MKICKKRWIQTGVALFCSLAIVLSVFPSFADEDISSLENQSSSLQSELSGINEDILALNSEIETAQMQIEILDSEIVRTTDALAAAEADEKNQYSDMKNRIKYMYENGNASLLQMLFSAENMTDFLNKADFIENLSEYDRNALEDLKKVHQEIEEQKATLESQQALLADLKTDLDTRKAELQAKADATATDLAIVQAKLEAAKEAEAARITAEQETWQTSSSGGGSVTNGGAINVSADDVTLLAAIIQCEAVQDYNSLLAVATVIMNRVQSPRFPNSISGVIYASGQFEPVRTGRLQNVLNSGPTSLSRQVAQDAVNGARLAAVSHCYYFLYAPSTSRDGIVIGDNLFFSTW</sequence>
<evidence type="ECO:0000259" key="4">
    <source>
        <dbReference type="Pfam" id="PF07486"/>
    </source>
</evidence>
<feature type="coiled-coil region" evidence="2">
    <location>
        <begin position="34"/>
        <end position="89"/>
    </location>
</feature>
<accession>A0A9D2KKD2</accession>
<protein>
    <submittedName>
        <fullName evidence="6">Cell wall hydrolase</fullName>
    </submittedName>
</protein>
<evidence type="ECO:0000259" key="5">
    <source>
        <dbReference type="Pfam" id="PF24568"/>
    </source>
</evidence>
<evidence type="ECO:0000313" key="6">
    <source>
        <dbReference type="EMBL" id="HJA06677.1"/>
    </source>
</evidence>
<dbReference type="Pfam" id="PF07486">
    <property type="entry name" value="Hydrolase_2"/>
    <property type="match status" value="1"/>
</dbReference>
<evidence type="ECO:0000313" key="7">
    <source>
        <dbReference type="Proteomes" id="UP000824223"/>
    </source>
</evidence>
<dbReference type="Gene3D" id="6.10.250.3150">
    <property type="match status" value="1"/>
</dbReference>
<proteinExistence type="predicted"/>
<evidence type="ECO:0000256" key="2">
    <source>
        <dbReference type="SAM" id="Coils"/>
    </source>
</evidence>
<dbReference type="EMBL" id="DXAK01000030">
    <property type="protein sequence ID" value="HJA06677.1"/>
    <property type="molecule type" value="Genomic_DNA"/>
</dbReference>